<accession>A0AA38PCZ8</accession>
<feature type="compositionally biased region" description="Polar residues" evidence="1">
    <location>
        <begin position="165"/>
        <end position="177"/>
    </location>
</feature>
<dbReference type="AlphaFoldDB" id="A0AA38PCZ8"/>
<dbReference type="InterPro" id="IPR018247">
    <property type="entry name" value="EF_Hand_1_Ca_BS"/>
</dbReference>
<feature type="compositionally biased region" description="Low complexity" evidence="1">
    <location>
        <begin position="106"/>
        <end position="121"/>
    </location>
</feature>
<name>A0AA38PCZ8_9AGAR</name>
<dbReference type="PROSITE" id="PS00018">
    <property type="entry name" value="EF_HAND_1"/>
    <property type="match status" value="1"/>
</dbReference>
<feature type="compositionally biased region" description="Basic and acidic residues" evidence="1">
    <location>
        <begin position="76"/>
        <end position="87"/>
    </location>
</feature>
<gene>
    <name evidence="2" type="ORF">F5878DRAFT_70874</name>
</gene>
<dbReference type="Proteomes" id="UP001163846">
    <property type="component" value="Unassembled WGS sequence"/>
</dbReference>
<feature type="compositionally biased region" description="Basic and acidic residues" evidence="1">
    <location>
        <begin position="58"/>
        <end position="68"/>
    </location>
</feature>
<reference evidence="2" key="1">
    <citation type="submission" date="2022-08" db="EMBL/GenBank/DDBJ databases">
        <authorList>
            <consortium name="DOE Joint Genome Institute"/>
            <person name="Min B."/>
            <person name="Riley R."/>
            <person name="Sierra-Patev S."/>
            <person name="Naranjo-Ortiz M."/>
            <person name="Looney B."/>
            <person name="Konkel Z."/>
            <person name="Slot J.C."/>
            <person name="Sakamoto Y."/>
            <person name="Steenwyk J.L."/>
            <person name="Rokas A."/>
            <person name="Carro J."/>
            <person name="Camarero S."/>
            <person name="Ferreira P."/>
            <person name="Molpeceres G."/>
            <person name="Ruiz-Duenas F.J."/>
            <person name="Serrano A."/>
            <person name="Henrissat B."/>
            <person name="Drula E."/>
            <person name="Hughes K.W."/>
            <person name="Mata J.L."/>
            <person name="Ishikawa N.K."/>
            <person name="Vargas-Isla R."/>
            <person name="Ushijima S."/>
            <person name="Smith C.A."/>
            <person name="Ahrendt S."/>
            <person name="Andreopoulos W."/>
            <person name="He G."/>
            <person name="Labutti K."/>
            <person name="Lipzen A."/>
            <person name="Ng V."/>
            <person name="Sandor L."/>
            <person name="Barry K."/>
            <person name="Martinez A.T."/>
            <person name="Xiao Y."/>
            <person name="Gibbons J.G."/>
            <person name="Terashima K."/>
            <person name="Hibbett D.S."/>
            <person name="Grigoriev I.V."/>
        </authorList>
    </citation>
    <scope>NUCLEOTIDE SEQUENCE</scope>
    <source>
        <strain evidence="2">TFB9207</strain>
    </source>
</reference>
<feature type="region of interest" description="Disordered" evidence="1">
    <location>
        <begin position="1"/>
        <end position="177"/>
    </location>
</feature>
<feature type="compositionally biased region" description="Low complexity" evidence="1">
    <location>
        <begin position="133"/>
        <end position="150"/>
    </location>
</feature>
<evidence type="ECO:0000313" key="2">
    <source>
        <dbReference type="EMBL" id="KAJ3840403.1"/>
    </source>
</evidence>
<evidence type="ECO:0008006" key="4">
    <source>
        <dbReference type="Google" id="ProtNLM"/>
    </source>
</evidence>
<keyword evidence="3" id="KW-1185">Reference proteome</keyword>
<organism evidence="2 3">
    <name type="scientific">Lentinula raphanica</name>
    <dbReference type="NCBI Taxonomy" id="153919"/>
    <lineage>
        <taxon>Eukaryota</taxon>
        <taxon>Fungi</taxon>
        <taxon>Dikarya</taxon>
        <taxon>Basidiomycota</taxon>
        <taxon>Agaricomycotina</taxon>
        <taxon>Agaricomycetes</taxon>
        <taxon>Agaricomycetidae</taxon>
        <taxon>Agaricales</taxon>
        <taxon>Marasmiineae</taxon>
        <taxon>Omphalotaceae</taxon>
        <taxon>Lentinula</taxon>
    </lineage>
</organism>
<proteinExistence type="predicted"/>
<protein>
    <recommendedName>
        <fullName evidence="4">EF-hand domain-containing protein</fullName>
    </recommendedName>
</protein>
<dbReference type="EMBL" id="MU806080">
    <property type="protein sequence ID" value="KAJ3840403.1"/>
    <property type="molecule type" value="Genomic_DNA"/>
</dbReference>
<evidence type="ECO:0000256" key="1">
    <source>
        <dbReference type="SAM" id="MobiDB-lite"/>
    </source>
</evidence>
<evidence type="ECO:0000313" key="3">
    <source>
        <dbReference type="Proteomes" id="UP001163846"/>
    </source>
</evidence>
<comment type="caution">
    <text evidence="2">The sequence shown here is derived from an EMBL/GenBank/DDBJ whole genome shotgun (WGS) entry which is preliminary data.</text>
</comment>
<sequence>MASQPSSIPCAKGTRTLKGATSMNSFIDFDFPRAEQRPSNHRKGFSSPLHIFRNRKKSSGDVREDSSRPHQLSHVRSVESLKQDSHKASRSQTVPPLPRSDPSSALQPLQSTLSSMSLSSSEPQGIYGPLRMSPDLYSSSSSRPQYTSSPNEGLPNPYESPPLHDTNSLHATQTNSPQQALQKFNTALRENGQSVIDESRMLDRDVAPALFVAEGIRTMDTHPHHKQSIEIIKKIALGGATYFKQADAALDQLIQFTASPVWTEGKEIAQTFFEPAKVVVQLFDVLASQLPVINTAKTVFKFILQKERDRRDNDKNMLVAFHFIAKFWYTLCDSEVQVVFKVESKTYQNFHELFKKVGDKMEEYGIFWNLYHKHGYVAHVMKSGSYKIQITDFIRDFANFQYQLQQLLTQASALTITNVDKKTDELNQKLDMVIAAIKSLTPKEARVQAKIQEAGGEEKAFQSTPFLQQIIETEFGKKITPQMKTILREDLSSQLKSNQAIFKMQLSAAQKELEHTMERNTDIILSKLDSGPHELIHNEDVQQIWKDMKWRLSCKTRHLVDALHHHYVQKFSHYKKQTGEPHEDQWTLKFTGRIIFQPTIGDAIDSDASGYVSLDEINRFTAHCPEDWSLPVSLAHAAAGWYQGALDCHKRCLDALQKIQRFAKRMLPPNHKHLRPYFQHGCLPEIWCIVDSLNTDTFKYQQEDMRFQFEKLASYQSKFMCKTLAFLRSNLAEVEYRMVDPEDVRAVMGTSRCEALVLPLLMLLLERHTKIIEMADNFILAETEFQDMITSIRSIAYAFDKRYRILTEGWRQQRSDIPVQISCFSYGLFVNWHTHFRSIPFDHADLPLQDSMPLPLTRSQGETHGPGPGKDILTYDLPSQPNAEDLRRLRTSVRTRNVKREEAKTRERHGNLSQRVRSKRLSLNGNVQKVKFCCALATRPLNYLLESHNQD</sequence>